<reference evidence="3 4" key="2">
    <citation type="journal article" date="2019" name="G3 (Bethesda)">
        <title>Hybrid Assembly of the Genome of the Entomopathogenic Nematode Steinernema carpocapsae Identifies the X-Chromosome.</title>
        <authorList>
            <person name="Serra L."/>
            <person name="Macchietto M."/>
            <person name="Macias-Munoz A."/>
            <person name="McGill C.J."/>
            <person name="Rodriguez I.M."/>
            <person name="Rodriguez B."/>
            <person name="Murad R."/>
            <person name="Mortazavi A."/>
        </authorList>
    </citation>
    <scope>NUCLEOTIDE SEQUENCE [LARGE SCALE GENOMIC DNA]</scope>
    <source>
        <strain evidence="3 4">ALL</strain>
    </source>
</reference>
<sequence>MTSGCPEAASRLPAILFFVFFLATFLLTNCATKNKSKEKGKKLGKDSMKANEKNAKCLSHPRKQCGCEDASEKNVPGQGQNNADYENVSFKDVPVAPKIPMAPADQTKVAETFDPNYQVS</sequence>
<reference evidence="3 4" key="1">
    <citation type="journal article" date="2015" name="Genome Biol.">
        <title>Comparative genomics of Steinernema reveals deeply conserved gene regulatory networks.</title>
        <authorList>
            <person name="Dillman A.R."/>
            <person name="Macchietto M."/>
            <person name="Porter C.F."/>
            <person name="Rogers A."/>
            <person name="Williams B."/>
            <person name="Antoshechkin I."/>
            <person name="Lee M.M."/>
            <person name="Goodwin Z."/>
            <person name="Lu X."/>
            <person name="Lewis E.E."/>
            <person name="Goodrich-Blair H."/>
            <person name="Stock S.P."/>
            <person name="Adams B.J."/>
            <person name="Sternberg P.W."/>
            <person name="Mortazavi A."/>
        </authorList>
    </citation>
    <scope>NUCLEOTIDE SEQUENCE [LARGE SCALE GENOMIC DNA]</scope>
    <source>
        <strain evidence="3 4">ALL</strain>
    </source>
</reference>
<proteinExistence type="predicted"/>
<keyword evidence="2" id="KW-1133">Transmembrane helix</keyword>
<dbReference type="EMBL" id="AZBU02000009">
    <property type="protein sequence ID" value="TKR64278.1"/>
    <property type="molecule type" value="Genomic_DNA"/>
</dbReference>
<dbReference type="Proteomes" id="UP000298663">
    <property type="component" value="Unassembled WGS sequence"/>
</dbReference>
<feature type="region of interest" description="Disordered" evidence="1">
    <location>
        <begin position="34"/>
        <end position="55"/>
    </location>
</feature>
<dbReference type="AlphaFoldDB" id="A0A4U5M5Z2"/>
<keyword evidence="4" id="KW-1185">Reference proteome</keyword>
<feature type="compositionally biased region" description="Basic and acidic residues" evidence="1">
    <location>
        <begin position="35"/>
        <end position="55"/>
    </location>
</feature>
<name>A0A4U5M5Z2_STECR</name>
<evidence type="ECO:0000313" key="4">
    <source>
        <dbReference type="Proteomes" id="UP000298663"/>
    </source>
</evidence>
<organism evidence="3 4">
    <name type="scientific">Steinernema carpocapsae</name>
    <name type="common">Entomopathogenic nematode</name>
    <dbReference type="NCBI Taxonomy" id="34508"/>
    <lineage>
        <taxon>Eukaryota</taxon>
        <taxon>Metazoa</taxon>
        <taxon>Ecdysozoa</taxon>
        <taxon>Nematoda</taxon>
        <taxon>Chromadorea</taxon>
        <taxon>Rhabditida</taxon>
        <taxon>Tylenchina</taxon>
        <taxon>Panagrolaimomorpha</taxon>
        <taxon>Strongyloidoidea</taxon>
        <taxon>Steinernematidae</taxon>
        <taxon>Steinernema</taxon>
    </lineage>
</organism>
<evidence type="ECO:0000256" key="2">
    <source>
        <dbReference type="SAM" id="Phobius"/>
    </source>
</evidence>
<protein>
    <submittedName>
        <fullName evidence="3">Uncharacterized protein</fullName>
    </submittedName>
</protein>
<evidence type="ECO:0000256" key="1">
    <source>
        <dbReference type="SAM" id="MobiDB-lite"/>
    </source>
</evidence>
<gene>
    <name evidence="3" type="ORF">L596_024842</name>
</gene>
<comment type="caution">
    <text evidence="3">The sequence shown here is derived from an EMBL/GenBank/DDBJ whole genome shotgun (WGS) entry which is preliminary data.</text>
</comment>
<keyword evidence="2" id="KW-0812">Transmembrane</keyword>
<feature type="transmembrane region" description="Helical" evidence="2">
    <location>
        <begin position="12"/>
        <end position="32"/>
    </location>
</feature>
<keyword evidence="2" id="KW-0472">Membrane</keyword>
<accession>A0A4U5M5Z2</accession>
<evidence type="ECO:0000313" key="3">
    <source>
        <dbReference type="EMBL" id="TKR64278.1"/>
    </source>
</evidence>